<dbReference type="CDD" id="cd00093">
    <property type="entry name" value="HTH_XRE"/>
    <property type="match status" value="1"/>
</dbReference>
<dbReference type="InterPro" id="IPR001387">
    <property type="entry name" value="Cro/C1-type_HTH"/>
</dbReference>
<organism evidence="2 3">
    <name type="scientific">Streptomyces durmitorensis</name>
    <dbReference type="NCBI Taxonomy" id="319947"/>
    <lineage>
        <taxon>Bacteria</taxon>
        <taxon>Bacillati</taxon>
        <taxon>Actinomycetota</taxon>
        <taxon>Actinomycetes</taxon>
        <taxon>Kitasatosporales</taxon>
        <taxon>Streptomycetaceae</taxon>
        <taxon>Streptomyces</taxon>
    </lineage>
</organism>
<gene>
    <name evidence="2" type="ORF">M4V62_43450</name>
</gene>
<dbReference type="EMBL" id="CP097290">
    <property type="protein sequence ID" value="UQT61989.1"/>
    <property type="molecule type" value="Genomic_DNA"/>
</dbReference>
<sequence>MRVQQLGISQNQLGRRLHATSSSMSKYVSGERVPDWEFVEALLQAVHKITKQALDAASYEELRELHERALFLRHPQRHDVQRIAMALDTSELQIAEMKLREAELEQEVQRLQERLDALRADQGREREQHEAEQAKLRRELEDTGARIEQMQRQCTILEEQLGQAQERAATAERTESAEALVPASEQDDREFGPDQVTLLETLADTYAQALTEEARAEVYQQLKRLPWYAGAAALALLDRRYPHLDSRAFAAAAMGGRSEPVEVRDAITWFYRHVPLTAADRLTRRVALGLSPFILAKVMESLARTRGAEAALAAVAEAAFNVGNGIGRSLQFTPSSMFPVVARSISDATLFREVHAREQRLREADRHSLSSARQSLETMLQVLTAGSPASTAARILWLNPRLQDMAMERATKGSDPESLKQLAAVAVQLRRLQAEQGVGDRDLASHLLGNMLAQTNDPVAVANLLSLWESEAEQKSEGVTVGDRLLALSMILKRHTSDAVRQLVTHNVALPPGSTHFFWRPDRFEPWQHAVDQLPVLQRRKLTPMLRSITRSAPALRQDRATPEA</sequence>
<evidence type="ECO:0000256" key="1">
    <source>
        <dbReference type="SAM" id="MobiDB-lite"/>
    </source>
</evidence>
<proteinExistence type="predicted"/>
<feature type="region of interest" description="Disordered" evidence="1">
    <location>
        <begin position="167"/>
        <end position="190"/>
    </location>
</feature>
<dbReference type="Proteomes" id="UP000829992">
    <property type="component" value="Plasmid p1"/>
</dbReference>
<dbReference type="InterPro" id="IPR010982">
    <property type="entry name" value="Lambda_DNA-bd_dom_sf"/>
</dbReference>
<accession>A0ABY4QA41</accession>
<evidence type="ECO:0000313" key="2">
    <source>
        <dbReference type="EMBL" id="UQT61989.1"/>
    </source>
</evidence>
<evidence type="ECO:0008006" key="4">
    <source>
        <dbReference type="Google" id="ProtNLM"/>
    </source>
</evidence>
<dbReference type="SUPFAM" id="SSF47413">
    <property type="entry name" value="lambda repressor-like DNA-binding domains"/>
    <property type="match status" value="1"/>
</dbReference>
<geneLocation type="plasmid" evidence="2 3">
    <name>p1</name>
</geneLocation>
<protein>
    <recommendedName>
        <fullName evidence="4">HTH cro/C1-type domain-containing protein</fullName>
    </recommendedName>
</protein>
<keyword evidence="2" id="KW-0614">Plasmid</keyword>
<evidence type="ECO:0000313" key="3">
    <source>
        <dbReference type="Proteomes" id="UP000829992"/>
    </source>
</evidence>
<keyword evidence="3" id="KW-1185">Reference proteome</keyword>
<reference evidence="2 3" key="1">
    <citation type="submission" date="2022-05" db="EMBL/GenBank/DDBJ databases">
        <authorList>
            <person name="Zhou X."/>
            <person name="Li K."/>
            <person name="Man Y."/>
        </authorList>
    </citation>
    <scope>NUCLEOTIDE SEQUENCE [LARGE SCALE GENOMIC DNA]</scope>
    <source>
        <strain evidence="2 3">MS405</strain>
        <plasmid evidence="2 3">p1</plasmid>
    </source>
</reference>
<name>A0ABY4QA41_9ACTN</name>
<dbReference type="Pfam" id="PF13560">
    <property type="entry name" value="HTH_31"/>
    <property type="match status" value="1"/>
</dbReference>